<keyword evidence="3" id="KW-0812">Transmembrane</keyword>
<feature type="domain" description="Root UVB sensitive protein C-terminal" evidence="8">
    <location>
        <begin position="339"/>
        <end position="492"/>
    </location>
</feature>
<evidence type="ECO:0000256" key="3">
    <source>
        <dbReference type="ARBA" id="ARBA00022692"/>
    </source>
</evidence>
<evidence type="ECO:0000256" key="1">
    <source>
        <dbReference type="ARBA" id="ARBA00004370"/>
    </source>
</evidence>
<evidence type="ECO:0000259" key="7">
    <source>
        <dbReference type="Pfam" id="PF04884"/>
    </source>
</evidence>
<dbReference type="OrthoDB" id="364779at2759"/>
<evidence type="ECO:0000313" key="10">
    <source>
        <dbReference type="Proteomes" id="UP000000759"/>
    </source>
</evidence>
<feature type="domain" description="Protein root UVB sensitive/RUS" evidence="7">
    <location>
        <begin position="76"/>
        <end position="312"/>
    </location>
</feature>
<keyword evidence="5" id="KW-0472">Membrane</keyword>
<dbReference type="PANTHER" id="PTHR12770">
    <property type="entry name" value="RUS1 FAMILY PROTEIN C16ORF58"/>
    <property type="match status" value="1"/>
</dbReference>
<dbReference type="GO" id="GO:0016020">
    <property type="term" value="C:membrane"/>
    <property type="evidence" value="ECO:0007669"/>
    <property type="project" value="UniProtKB-SubCell"/>
</dbReference>
<keyword evidence="4" id="KW-1133">Transmembrane helix</keyword>
<reference evidence="9 10" key="1">
    <citation type="journal article" date="2008" name="Nature">
        <title>The Phaeodactylum genome reveals the evolutionary history of diatom genomes.</title>
        <authorList>
            <person name="Bowler C."/>
            <person name="Allen A.E."/>
            <person name="Badger J.H."/>
            <person name="Grimwood J."/>
            <person name="Jabbari K."/>
            <person name="Kuo A."/>
            <person name="Maheswari U."/>
            <person name="Martens C."/>
            <person name="Maumus F."/>
            <person name="Otillar R.P."/>
            <person name="Rayko E."/>
            <person name="Salamov A."/>
            <person name="Vandepoele K."/>
            <person name="Beszteri B."/>
            <person name="Gruber A."/>
            <person name="Heijde M."/>
            <person name="Katinka M."/>
            <person name="Mock T."/>
            <person name="Valentin K."/>
            <person name="Verret F."/>
            <person name="Berges J.A."/>
            <person name="Brownlee C."/>
            <person name="Cadoret J.P."/>
            <person name="Chiovitti A."/>
            <person name="Choi C.J."/>
            <person name="Coesel S."/>
            <person name="De Martino A."/>
            <person name="Detter J.C."/>
            <person name="Durkin C."/>
            <person name="Falciatore A."/>
            <person name="Fournet J."/>
            <person name="Haruta M."/>
            <person name="Huysman M.J."/>
            <person name="Jenkins B.D."/>
            <person name="Jiroutova K."/>
            <person name="Jorgensen R.E."/>
            <person name="Joubert Y."/>
            <person name="Kaplan A."/>
            <person name="Kroger N."/>
            <person name="Kroth P.G."/>
            <person name="La Roche J."/>
            <person name="Lindquist E."/>
            <person name="Lommer M."/>
            <person name="Martin-Jezequel V."/>
            <person name="Lopez P.J."/>
            <person name="Lucas S."/>
            <person name="Mangogna M."/>
            <person name="McGinnis K."/>
            <person name="Medlin L.K."/>
            <person name="Montsant A."/>
            <person name="Oudot-Le Secq M.P."/>
            <person name="Napoli C."/>
            <person name="Obornik M."/>
            <person name="Parker M.S."/>
            <person name="Petit J.L."/>
            <person name="Porcel B.M."/>
            <person name="Poulsen N."/>
            <person name="Robison M."/>
            <person name="Rychlewski L."/>
            <person name="Rynearson T.A."/>
            <person name="Schmutz J."/>
            <person name="Shapiro H."/>
            <person name="Siaut M."/>
            <person name="Stanley M."/>
            <person name="Sussman M.R."/>
            <person name="Taylor A.R."/>
            <person name="Vardi A."/>
            <person name="von Dassow P."/>
            <person name="Vyverman W."/>
            <person name="Willis A."/>
            <person name="Wyrwicz L.S."/>
            <person name="Rokhsar D.S."/>
            <person name="Weissenbach J."/>
            <person name="Armbrust E.V."/>
            <person name="Green B.R."/>
            <person name="Van de Peer Y."/>
            <person name="Grigoriev I.V."/>
        </authorList>
    </citation>
    <scope>NUCLEOTIDE SEQUENCE [LARGE SCALE GENOMIC DNA]</scope>
    <source>
        <strain evidence="9 10">CCAP 1055/1</strain>
    </source>
</reference>
<evidence type="ECO:0000313" key="9">
    <source>
        <dbReference type="EMBL" id="EEC43518.1"/>
    </source>
</evidence>
<dbReference type="PaxDb" id="2850-Phatr50162"/>
<dbReference type="InParanoid" id="B7GD56"/>
<evidence type="ECO:0000256" key="2">
    <source>
        <dbReference type="ARBA" id="ARBA00007558"/>
    </source>
</evidence>
<comment type="subcellular location">
    <subcellularLocation>
        <location evidence="1">Membrane</location>
    </subcellularLocation>
</comment>
<feature type="signal peptide" evidence="6">
    <location>
        <begin position="1"/>
        <end position="17"/>
    </location>
</feature>
<feature type="chain" id="PRO_5002856108" evidence="6">
    <location>
        <begin position="18"/>
        <end position="500"/>
    </location>
</feature>
<evidence type="ECO:0000256" key="5">
    <source>
        <dbReference type="ARBA" id="ARBA00023136"/>
    </source>
</evidence>
<dbReference type="KEGG" id="pti:PHATRDRAFT_50162"/>
<dbReference type="Pfam" id="PF24160">
    <property type="entry name" value="UVB_sens_C"/>
    <property type="match status" value="1"/>
</dbReference>
<dbReference type="HOGENOM" id="CLU_510456_0_0_1"/>
<proteinExistence type="inferred from homology"/>
<evidence type="ECO:0000256" key="4">
    <source>
        <dbReference type="ARBA" id="ARBA00022989"/>
    </source>
</evidence>
<dbReference type="GeneID" id="7198943"/>
<organism evidence="9 10">
    <name type="scientific">Phaeodactylum tricornutum (strain CCAP 1055/1)</name>
    <dbReference type="NCBI Taxonomy" id="556484"/>
    <lineage>
        <taxon>Eukaryota</taxon>
        <taxon>Sar</taxon>
        <taxon>Stramenopiles</taxon>
        <taxon>Ochrophyta</taxon>
        <taxon>Bacillariophyta</taxon>
        <taxon>Bacillariophyceae</taxon>
        <taxon>Bacillariophycidae</taxon>
        <taxon>Naviculales</taxon>
        <taxon>Phaeodactylaceae</taxon>
        <taxon>Phaeodactylum</taxon>
    </lineage>
</organism>
<dbReference type="RefSeq" id="XP_002185071.1">
    <property type="nucleotide sequence ID" value="XM_002185035.1"/>
</dbReference>
<dbReference type="EMBL" id="CM000629">
    <property type="protein sequence ID" value="EEC43518.1"/>
    <property type="molecule type" value="Genomic_DNA"/>
</dbReference>
<keyword evidence="10" id="KW-1185">Reference proteome</keyword>
<protein>
    <submittedName>
        <fullName evidence="9">Uncharacterized protein</fullName>
    </submittedName>
</protein>
<evidence type="ECO:0000256" key="6">
    <source>
        <dbReference type="SAM" id="SignalP"/>
    </source>
</evidence>
<dbReference type="AlphaFoldDB" id="B7GD56"/>
<dbReference type="eggNOG" id="KOG4249">
    <property type="taxonomic scope" value="Eukaryota"/>
</dbReference>
<sequence>MAMVWILVHLASPPSLSTDLPHSDERIRRVISTKRDGGHFTVFSLADSEDSTAASSSSGRSELNSRLNVGRVLLRNVQSGLRSTFLPSGYPARTPPGYLRYSVWSWVQDLSTQLRSVLATQRVLEGVGVGREGATALSALLNFLVRDGCGMAASLAFTSAAASRFQSDVKRWRIFADVMVDIGITLEVAASACPPTLFLPMISLGNACKAMCGVAAGACGGAINLHWAKGSDISDIQAKFGAQHTVTGSLGLVFAAFFAKSVSTVPGGRLWILYAALTALHVMANLRCMRIIHFDVFNTTRLRLVLRALFESGTLSNKTAVTTAENGSVFENPPFPKTMPTPSEIAQIEPLLFLPQPASVPIYFGVSFDRFAKLSGKPRAELEDSLLYREHESYIISSAASSSLISMGNGRRCVVVALSSECTPIVQIQAYYHAFLLARLLSHLKPFERNGPREDSDRAESAARQQVQEYWKSFVDAAHHKGWDLTKTQLRTQGYEIEIQ</sequence>
<accession>B7GD56</accession>
<gene>
    <name evidence="9" type="ORF">PHATRDRAFT_50162</name>
</gene>
<dbReference type="PANTHER" id="PTHR12770:SF31">
    <property type="entry name" value="RUS FAMILY MEMBER 1"/>
    <property type="match status" value="1"/>
</dbReference>
<reference evidence="10" key="2">
    <citation type="submission" date="2008-08" db="EMBL/GenBank/DDBJ databases">
        <authorList>
            <consortium name="Diatom Consortium"/>
            <person name="Grigoriev I."/>
            <person name="Grimwood J."/>
            <person name="Kuo A."/>
            <person name="Otillar R.P."/>
            <person name="Salamov A."/>
            <person name="Detter J.C."/>
            <person name="Lindquist E."/>
            <person name="Shapiro H."/>
            <person name="Lucas S."/>
            <person name="Glavina del Rio T."/>
            <person name="Pitluck S."/>
            <person name="Rokhsar D."/>
            <person name="Bowler C."/>
        </authorList>
    </citation>
    <scope>GENOME REANNOTATION</scope>
    <source>
        <strain evidence="10">CCAP 1055/1</strain>
    </source>
</reference>
<name>B7GD56_PHATC</name>
<comment type="similarity">
    <text evidence="2">Belongs to the RUS1 family.</text>
</comment>
<dbReference type="InterPro" id="IPR054549">
    <property type="entry name" value="UVB_sens_RUS_dom"/>
</dbReference>
<dbReference type="Proteomes" id="UP000000759">
    <property type="component" value="Chromosome 27"/>
</dbReference>
<dbReference type="InterPro" id="IPR055412">
    <property type="entry name" value="UVB_sens_C"/>
</dbReference>
<keyword evidence="6" id="KW-0732">Signal</keyword>
<dbReference type="InterPro" id="IPR006968">
    <property type="entry name" value="RUS_fam"/>
</dbReference>
<evidence type="ECO:0000259" key="8">
    <source>
        <dbReference type="Pfam" id="PF24160"/>
    </source>
</evidence>
<dbReference type="Pfam" id="PF04884">
    <property type="entry name" value="UVB_sens_prot"/>
    <property type="match status" value="1"/>
</dbReference>